<keyword evidence="6" id="KW-1185">Reference proteome</keyword>
<gene>
    <name evidence="5" type="ORF">IMSHALPRED_009460</name>
</gene>
<dbReference type="InterPro" id="IPR002110">
    <property type="entry name" value="Ankyrin_rpt"/>
</dbReference>
<evidence type="ECO:0000313" key="6">
    <source>
        <dbReference type="Proteomes" id="UP000664534"/>
    </source>
</evidence>
<dbReference type="AlphaFoldDB" id="A0A8H3FZE2"/>
<evidence type="ECO:0000256" key="3">
    <source>
        <dbReference type="PROSITE-ProRule" id="PRU00023"/>
    </source>
</evidence>
<evidence type="ECO:0000313" key="5">
    <source>
        <dbReference type="EMBL" id="CAF9933739.1"/>
    </source>
</evidence>
<evidence type="ECO:0000256" key="4">
    <source>
        <dbReference type="SAM" id="Coils"/>
    </source>
</evidence>
<dbReference type="PANTHER" id="PTHR24198:SF165">
    <property type="entry name" value="ANKYRIN REPEAT-CONTAINING PROTEIN-RELATED"/>
    <property type="match status" value="1"/>
</dbReference>
<dbReference type="Gene3D" id="1.25.40.20">
    <property type="entry name" value="Ankyrin repeat-containing domain"/>
    <property type="match status" value="1"/>
</dbReference>
<comment type="caution">
    <text evidence="5">The sequence shown here is derived from an EMBL/GenBank/DDBJ whole genome shotgun (WGS) entry which is preliminary data.</text>
</comment>
<keyword evidence="1" id="KW-0677">Repeat</keyword>
<accession>A0A8H3FZE2</accession>
<evidence type="ECO:0000256" key="2">
    <source>
        <dbReference type="ARBA" id="ARBA00023043"/>
    </source>
</evidence>
<dbReference type="OrthoDB" id="5428164at2759"/>
<feature type="repeat" description="ANK" evidence="3">
    <location>
        <begin position="595"/>
        <end position="628"/>
    </location>
</feature>
<dbReference type="InterPro" id="IPR036770">
    <property type="entry name" value="Ankyrin_rpt-contain_sf"/>
</dbReference>
<evidence type="ECO:0008006" key="7">
    <source>
        <dbReference type="Google" id="ProtNLM"/>
    </source>
</evidence>
<keyword evidence="2 3" id="KW-0040">ANK repeat</keyword>
<dbReference type="EMBL" id="CAJPDT010000072">
    <property type="protein sequence ID" value="CAF9933739.1"/>
    <property type="molecule type" value="Genomic_DNA"/>
</dbReference>
<proteinExistence type="predicted"/>
<name>A0A8H3FZE2_9LECA</name>
<dbReference type="Proteomes" id="UP000664534">
    <property type="component" value="Unassembled WGS sequence"/>
</dbReference>
<dbReference type="PROSITE" id="PS50088">
    <property type="entry name" value="ANK_REPEAT"/>
    <property type="match status" value="1"/>
</dbReference>
<organism evidence="5 6">
    <name type="scientific">Imshaugia aleurites</name>
    <dbReference type="NCBI Taxonomy" id="172621"/>
    <lineage>
        <taxon>Eukaryota</taxon>
        <taxon>Fungi</taxon>
        <taxon>Dikarya</taxon>
        <taxon>Ascomycota</taxon>
        <taxon>Pezizomycotina</taxon>
        <taxon>Lecanoromycetes</taxon>
        <taxon>OSLEUM clade</taxon>
        <taxon>Lecanoromycetidae</taxon>
        <taxon>Lecanorales</taxon>
        <taxon>Lecanorineae</taxon>
        <taxon>Parmeliaceae</taxon>
        <taxon>Imshaugia</taxon>
    </lineage>
</organism>
<reference evidence="5" key="1">
    <citation type="submission" date="2021-03" db="EMBL/GenBank/DDBJ databases">
        <authorList>
            <person name="Tagirdzhanova G."/>
        </authorList>
    </citation>
    <scope>NUCLEOTIDE SEQUENCE</scope>
</reference>
<feature type="coiled-coil region" evidence="4">
    <location>
        <begin position="210"/>
        <end position="237"/>
    </location>
</feature>
<protein>
    <recommendedName>
        <fullName evidence="7">Fungal N-terminal domain-containing protein</fullName>
    </recommendedName>
</protein>
<dbReference type="PANTHER" id="PTHR24198">
    <property type="entry name" value="ANKYRIN REPEAT AND PROTEIN KINASE DOMAIN-CONTAINING PROTEIN"/>
    <property type="match status" value="1"/>
</dbReference>
<evidence type="ECO:0000256" key="1">
    <source>
        <dbReference type="ARBA" id="ARBA00022737"/>
    </source>
</evidence>
<sequence length="791" mass="88816">MAEPLSVIGSATSIAGLADVSCRLAGAVYKSFRALKEAPQSMQRLATELRHLHVLLQEVDRLVTRYSTSLSVTEDALSVDVLGSLLQECQAELTEIQNTTTIFQQKLSKFKNVAKNIKWVFDERKINRHHESIKTLAQRVDTALLIAGRHQGITNRARDKQLHVQISGVGGDVQASAIETRSFLSTEVNNVRNSIEEVNVEVLNTRDTLQANLNQKLQKLERNVTNLESMLSLLSLKQRELRIPCSLSALAQHSNLEAMMLSLTMMKSSLDSAIANLRSESSTRLSDDQICLLLNEYTNLVTFCREAASMRSGQSSRQIRDHEDRSREAADAGLIPRGYYLDVSNCTEPTSTLRRQRRRIFHDSRVGRLLLTLEEETGDCNNLPTSVVGVSFCFIPNLQVNDTGIYALFKKKMQMERGPAITRYLREIRILHDEDSTLQAFRHIADRDDLPGLQRMLSYGEIRPWDKDGRGRNLLCIAASEHRFSGSSVLDYLLQGGWDAENSHPFQQTLWVRYFWKGGPSALQGMQNSIQLSKRGLESDLDFEDPDFESLSFKGVGFEDLGLGMEALQNHPIDALLGFLTSCRSLDLEYKDIRFGETILLQAAANVRSGLVVQVLLKHGADFMAQDRSGRSPLHLTLCPRRGCSRLSARHMKAKLVHLLRAGCPVHATDALGRTPSDLARGPLSPLGSKIWKSALKEVDMLDEKMGLLKQEVECAMFEDEGHLQDQKPLEPQNFDDWDQFEAENAETVSENDIEDFNAKILQITRQTIFPHTAMTHDGTTIASGQHHIWI</sequence>
<dbReference type="SUPFAM" id="SSF48403">
    <property type="entry name" value="Ankyrin repeat"/>
    <property type="match status" value="1"/>
</dbReference>
<keyword evidence="4" id="KW-0175">Coiled coil</keyword>